<organism evidence="10 11">
    <name type="scientific">Leucosporidium creatinivorum</name>
    <dbReference type="NCBI Taxonomy" id="106004"/>
    <lineage>
        <taxon>Eukaryota</taxon>
        <taxon>Fungi</taxon>
        <taxon>Dikarya</taxon>
        <taxon>Basidiomycota</taxon>
        <taxon>Pucciniomycotina</taxon>
        <taxon>Microbotryomycetes</taxon>
        <taxon>Leucosporidiales</taxon>
        <taxon>Leucosporidium</taxon>
    </lineage>
</organism>
<evidence type="ECO:0000256" key="7">
    <source>
        <dbReference type="SAM" id="MobiDB-lite"/>
    </source>
</evidence>
<feature type="region of interest" description="Disordered" evidence="7">
    <location>
        <begin position="189"/>
        <end position="226"/>
    </location>
</feature>
<evidence type="ECO:0000256" key="5">
    <source>
        <dbReference type="ARBA" id="ARBA00022989"/>
    </source>
</evidence>
<evidence type="ECO:0000256" key="1">
    <source>
        <dbReference type="ARBA" id="ARBA00004651"/>
    </source>
</evidence>
<keyword evidence="6 8" id="KW-0472">Membrane</keyword>
<feature type="transmembrane region" description="Helical" evidence="8">
    <location>
        <begin position="70"/>
        <end position="91"/>
    </location>
</feature>
<evidence type="ECO:0000259" key="9">
    <source>
        <dbReference type="Pfam" id="PF04239"/>
    </source>
</evidence>
<name>A0A1Y2FGE9_9BASI</name>
<comment type="subcellular location">
    <subcellularLocation>
        <location evidence="1">Cell membrane</location>
        <topology evidence="1">Multi-pass membrane protein</topology>
    </subcellularLocation>
</comment>
<accession>A0A1Y2FGE9</accession>
<dbReference type="InParanoid" id="A0A1Y2FGE9"/>
<dbReference type="Proteomes" id="UP000193467">
    <property type="component" value="Unassembled WGS sequence"/>
</dbReference>
<keyword evidence="5 8" id="KW-1133">Transmembrane helix</keyword>
<evidence type="ECO:0000313" key="10">
    <source>
        <dbReference type="EMBL" id="ORY82366.1"/>
    </source>
</evidence>
<evidence type="ECO:0000256" key="8">
    <source>
        <dbReference type="SAM" id="Phobius"/>
    </source>
</evidence>
<keyword evidence="3" id="KW-1003">Cell membrane</keyword>
<proteinExistence type="inferred from homology"/>
<dbReference type="Pfam" id="PF04239">
    <property type="entry name" value="DUF421"/>
    <property type="match status" value="1"/>
</dbReference>
<evidence type="ECO:0000256" key="2">
    <source>
        <dbReference type="ARBA" id="ARBA00006448"/>
    </source>
</evidence>
<reference evidence="10 11" key="1">
    <citation type="submission" date="2016-07" db="EMBL/GenBank/DDBJ databases">
        <title>Pervasive Adenine N6-methylation of Active Genes in Fungi.</title>
        <authorList>
            <consortium name="DOE Joint Genome Institute"/>
            <person name="Mondo S.J."/>
            <person name="Dannebaum R.O."/>
            <person name="Kuo R.C."/>
            <person name="Labutti K."/>
            <person name="Haridas S."/>
            <person name="Kuo A."/>
            <person name="Salamov A."/>
            <person name="Ahrendt S.R."/>
            <person name="Lipzen A."/>
            <person name="Sullivan W."/>
            <person name="Andreopoulos W.B."/>
            <person name="Clum A."/>
            <person name="Lindquist E."/>
            <person name="Daum C."/>
            <person name="Ramamoorthy G.K."/>
            <person name="Gryganskyi A."/>
            <person name="Culley D."/>
            <person name="Magnuson J.K."/>
            <person name="James T.Y."/>
            <person name="O'Malley M.A."/>
            <person name="Stajich J.E."/>
            <person name="Spatafora J.W."/>
            <person name="Visel A."/>
            <person name="Grigoriev I.V."/>
        </authorList>
    </citation>
    <scope>NUCLEOTIDE SEQUENCE [LARGE SCALE GENOMIC DNA]</scope>
    <source>
        <strain evidence="10 11">62-1032</strain>
    </source>
</reference>
<comment type="similarity">
    <text evidence="2">Belongs to the UPF0702 family.</text>
</comment>
<dbReference type="Gene3D" id="3.30.240.20">
    <property type="entry name" value="bsu07140 like domains"/>
    <property type="match status" value="1"/>
</dbReference>
<dbReference type="PANTHER" id="PTHR34582:SF6">
    <property type="entry name" value="UPF0702 TRANSMEMBRANE PROTEIN YCAP"/>
    <property type="match status" value="1"/>
</dbReference>
<dbReference type="InterPro" id="IPR007353">
    <property type="entry name" value="DUF421"/>
</dbReference>
<keyword evidence="4 8" id="KW-0812">Transmembrane</keyword>
<dbReference type="GO" id="GO:0005886">
    <property type="term" value="C:plasma membrane"/>
    <property type="evidence" value="ECO:0007669"/>
    <property type="project" value="UniProtKB-SubCell"/>
</dbReference>
<evidence type="ECO:0000313" key="11">
    <source>
        <dbReference type="Proteomes" id="UP000193467"/>
    </source>
</evidence>
<sequence>MPVLTTSDWYAETSVLHPLAVGGATLLVVWVWMRLTSTRSLNPTSIFSWMVSVALGSTVSRIITTPNINFVRGLLSLFILFLAEWVSTFAASNVSKPFAFIFKNPPVLLVFRGKADYAAMKRHRIAPSGLMQALRSAGKVRLAQVEVIVLEANGSFSVIPLLSDEERQGSLEALENIPTYGRRCREELGEDRHRTAEPHLAALGLNQGRKVKSAYPQNGDDPDTQV</sequence>
<evidence type="ECO:0000256" key="4">
    <source>
        <dbReference type="ARBA" id="ARBA00022692"/>
    </source>
</evidence>
<gene>
    <name evidence="10" type="ORF">BCR35DRAFT_303772</name>
</gene>
<feature type="domain" description="YetF C-terminal" evidence="9">
    <location>
        <begin position="98"/>
        <end position="160"/>
    </location>
</feature>
<dbReference type="InterPro" id="IPR023090">
    <property type="entry name" value="UPF0702_alpha/beta_dom_sf"/>
</dbReference>
<keyword evidence="11" id="KW-1185">Reference proteome</keyword>
<feature type="transmembrane region" description="Helical" evidence="8">
    <location>
        <begin position="15"/>
        <end position="33"/>
    </location>
</feature>
<comment type="caution">
    <text evidence="10">The sequence shown here is derived from an EMBL/GenBank/DDBJ whole genome shotgun (WGS) entry which is preliminary data.</text>
</comment>
<protein>
    <recommendedName>
        <fullName evidence="9">YetF C-terminal domain-containing protein</fullName>
    </recommendedName>
</protein>
<dbReference type="OrthoDB" id="3826282at2759"/>
<dbReference type="AlphaFoldDB" id="A0A1Y2FGE9"/>
<dbReference type="PANTHER" id="PTHR34582">
    <property type="entry name" value="UPF0702 TRANSMEMBRANE PROTEIN YCAP"/>
    <property type="match status" value="1"/>
</dbReference>
<evidence type="ECO:0000256" key="3">
    <source>
        <dbReference type="ARBA" id="ARBA00022475"/>
    </source>
</evidence>
<dbReference type="EMBL" id="MCGR01000021">
    <property type="protein sequence ID" value="ORY82366.1"/>
    <property type="molecule type" value="Genomic_DNA"/>
</dbReference>
<evidence type="ECO:0000256" key="6">
    <source>
        <dbReference type="ARBA" id="ARBA00023136"/>
    </source>
</evidence>